<feature type="chain" id="PRO_5044570528" evidence="1">
    <location>
        <begin position="27"/>
        <end position="253"/>
    </location>
</feature>
<keyword evidence="1" id="KW-0732">Signal</keyword>
<reference evidence="2" key="2">
    <citation type="submission" date="2017-09" db="EMBL/GenBank/DDBJ databases">
        <authorList>
            <person name="Ehlers B."/>
            <person name="Leendertz F.H."/>
        </authorList>
    </citation>
    <scope>NUCLEOTIDE SEQUENCE</scope>
    <source>
        <strain evidence="2">MAVP-26</strain>
    </source>
</reference>
<dbReference type="EMBL" id="LHQV01000010">
    <property type="protein sequence ID" value="OQK01646.1"/>
    <property type="molecule type" value="Genomic_DNA"/>
</dbReference>
<feature type="signal peptide" evidence="1">
    <location>
        <begin position="1"/>
        <end position="26"/>
    </location>
</feature>
<keyword evidence="4" id="KW-1185">Reference proteome</keyword>
<sequence length="253" mass="28288">MNKRLLSLLSLSLTATILATPTIVQAQNHTPPPLNIELVGTGKALQFQQAARLESVLKHAQEQQIALQYPLAVTLFDNSETAVQESTALKNSVLNQMIQHNLVAHPFYKFIQQSQFAPRVLSAIDVDRIRLDKFDNPLLQGQLALSAPKREEKVLYVGNLEKVYEVENQAGIALHEQVDNLGSSDIGELAYPPILIYPDGKVVHPHHGSWLTTQYYLPPLTMVYIPFDEFETSQMDKDIVALLAQRKPTSSKN</sequence>
<dbReference type="EMBL" id="CP023248">
    <property type="protein sequence ID" value="ASZ53391.1"/>
    <property type="molecule type" value="Genomic_DNA"/>
</dbReference>
<gene>
    <name evidence="3" type="ORF">AKG60_06980</name>
    <name evidence="2" type="ORF">YA91_23885</name>
</gene>
<organism evidence="2">
    <name type="scientific">Vibrio parahaemolyticus</name>
    <dbReference type="NCBI Taxonomy" id="670"/>
    <lineage>
        <taxon>Bacteria</taxon>
        <taxon>Pseudomonadati</taxon>
        <taxon>Pseudomonadota</taxon>
        <taxon>Gammaproteobacteria</taxon>
        <taxon>Vibrionales</taxon>
        <taxon>Vibrionaceae</taxon>
        <taxon>Vibrio</taxon>
    </lineage>
</organism>
<name>A0A249WBE6_VIBPH</name>
<reference evidence="3 4" key="1">
    <citation type="submission" date="2015-08" db="EMBL/GenBank/DDBJ databases">
        <title>Draft Genome Sequences of Vibrio parahaemolyticus Strains.</title>
        <authorList>
            <person name="Gonzalez-Escalona N."/>
            <person name="DePaola A."/>
        </authorList>
    </citation>
    <scope>NUCLEOTIDE SEQUENCE [LARGE SCALE GENOMIC DNA]</scope>
    <source>
        <strain evidence="3 4">CFSAN001621</strain>
    </source>
</reference>
<evidence type="ECO:0000256" key="1">
    <source>
        <dbReference type="SAM" id="SignalP"/>
    </source>
</evidence>
<evidence type="ECO:0000313" key="3">
    <source>
        <dbReference type="EMBL" id="OQK01646.1"/>
    </source>
</evidence>
<dbReference type="AlphaFoldDB" id="A0A249WBE6"/>
<dbReference type="RefSeq" id="WP_005496856.1">
    <property type="nucleotide sequence ID" value="NZ_CP023248.2"/>
</dbReference>
<accession>A0A249WBE6</accession>
<evidence type="ECO:0000313" key="2">
    <source>
        <dbReference type="EMBL" id="ASZ53391.1"/>
    </source>
</evidence>
<evidence type="ECO:0000313" key="4">
    <source>
        <dbReference type="Proteomes" id="UP000191946"/>
    </source>
</evidence>
<protein>
    <submittedName>
        <fullName evidence="2">YjbG polysaccharide synthesis-related protein</fullName>
    </submittedName>
</protein>
<dbReference type="Proteomes" id="UP000191946">
    <property type="component" value="Unassembled WGS sequence"/>
</dbReference>
<proteinExistence type="predicted"/>